<dbReference type="HOGENOM" id="CLU_799842_0_0_1"/>
<reference evidence="4" key="3">
    <citation type="submission" date="2015-06" db="UniProtKB">
        <authorList>
            <consortium name="EnsemblMetazoa"/>
        </authorList>
    </citation>
    <scope>IDENTIFICATION</scope>
</reference>
<keyword evidence="1" id="KW-0175">Coiled coil</keyword>
<keyword evidence="5" id="KW-1185">Reference proteome</keyword>
<organism evidence="3">
    <name type="scientific">Capitella teleta</name>
    <name type="common">Polychaete worm</name>
    <dbReference type="NCBI Taxonomy" id="283909"/>
    <lineage>
        <taxon>Eukaryota</taxon>
        <taxon>Metazoa</taxon>
        <taxon>Spiralia</taxon>
        <taxon>Lophotrochozoa</taxon>
        <taxon>Annelida</taxon>
        <taxon>Polychaeta</taxon>
        <taxon>Sedentaria</taxon>
        <taxon>Scolecida</taxon>
        <taxon>Capitellidae</taxon>
        <taxon>Capitella</taxon>
    </lineage>
</organism>
<proteinExistence type="predicted"/>
<evidence type="ECO:0000256" key="2">
    <source>
        <dbReference type="SAM" id="SignalP"/>
    </source>
</evidence>
<feature type="chain" id="PRO_5008788388" evidence="2">
    <location>
        <begin position="20"/>
        <end position="347"/>
    </location>
</feature>
<gene>
    <name evidence="3" type="ORF">CAPTEDRAFT_223952</name>
</gene>
<name>R7UVF0_CAPTE</name>
<evidence type="ECO:0000313" key="3">
    <source>
        <dbReference type="EMBL" id="ELU10269.1"/>
    </source>
</evidence>
<feature type="coiled-coil region" evidence="1">
    <location>
        <begin position="19"/>
        <end position="69"/>
    </location>
</feature>
<protein>
    <submittedName>
        <fullName evidence="3 4">Uncharacterized protein</fullName>
    </submittedName>
</protein>
<evidence type="ECO:0000313" key="4">
    <source>
        <dbReference type="EnsemblMetazoa" id="CapteP223952"/>
    </source>
</evidence>
<dbReference type="AlphaFoldDB" id="R7UVF0"/>
<dbReference type="Proteomes" id="UP000014760">
    <property type="component" value="Unassembled WGS sequence"/>
</dbReference>
<dbReference type="EMBL" id="KB297637">
    <property type="protein sequence ID" value="ELU10269.1"/>
    <property type="molecule type" value="Genomic_DNA"/>
</dbReference>
<evidence type="ECO:0000256" key="1">
    <source>
        <dbReference type="SAM" id="Coils"/>
    </source>
</evidence>
<evidence type="ECO:0000313" key="5">
    <source>
        <dbReference type="Proteomes" id="UP000014760"/>
    </source>
</evidence>
<sequence length="347" mass="39174">MKFLLALVALSFVAALVSGEELTNLLHKLSSEHRDTEDELAAKTAAKNKKDADKALSNLMDRLDDAYAEILDFQFNKLSKRKFRRIGKMMADVLAKGGDTEKLGSLKFRLLAGISNDIFSQFADFLNQLLMAAEKEKLETNSQATEPCLMAELEAQRNETKLLSRSKHIKHRQRTVCFYLAKNLAGDVFLDGRKECGRLQGVSNKGSQIGEFIDLLHGLPEKDLSIKQATKTIFYSLHKVYAEAPVAVYTGTPGWHRAIQPCKSFLTEYAAHLNSTVEMPEGLRNETLDVYTSVLTKASEPMAWLKQSIVQRNQILQTTDDDRESTMEYFFDFFYDLIQIAKNNISP</sequence>
<reference evidence="3 5" key="2">
    <citation type="journal article" date="2013" name="Nature">
        <title>Insights into bilaterian evolution from three spiralian genomes.</title>
        <authorList>
            <person name="Simakov O."/>
            <person name="Marletaz F."/>
            <person name="Cho S.J."/>
            <person name="Edsinger-Gonzales E."/>
            <person name="Havlak P."/>
            <person name="Hellsten U."/>
            <person name="Kuo D.H."/>
            <person name="Larsson T."/>
            <person name="Lv J."/>
            <person name="Arendt D."/>
            <person name="Savage R."/>
            <person name="Osoegawa K."/>
            <person name="de Jong P."/>
            <person name="Grimwood J."/>
            <person name="Chapman J.A."/>
            <person name="Shapiro H."/>
            <person name="Aerts A."/>
            <person name="Otillar R.P."/>
            <person name="Terry A.Y."/>
            <person name="Boore J.L."/>
            <person name="Grigoriev I.V."/>
            <person name="Lindberg D.R."/>
            <person name="Seaver E.C."/>
            <person name="Weisblat D.A."/>
            <person name="Putnam N.H."/>
            <person name="Rokhsar D.S."/>
        </authorList>
    </citation>
    <scope>NUCLEOTIDE SEQUENCE</scope>
    <source>
        <strain evidence="3 5">I ESC-2004</strain>
    </source>
</reference>
<feature type="signal peptide" evidence="2">
    <location>
        <begin position="1"/>
        <end position="19"/>
    </location>
</feature>
<keyword evidence="2" id="KW-0732">Signal</keyword>
<reference evidence="5" key="1">
    <citation type="submission" date="2012-12" db="EMBL/GenBank/DDBJ databases">
        <authorList>
            <person name="Hellsten U."/>
            <person name="Grimwood J."/>
            <person name="Chapman J.A."/>
            <person name="Shapiro H."/>
            <person name="Aerts A."/>
            <person name="Otillar R.P."/>
            <person name="Terry A.Y."/>
            <person name="Boore J.L."/>
            <person name="Simakov O."/>
            <person name="Marletaz F."/>
            <person name="Cho S.-J."/>
            <person name="Edsinger-Gonzales E."/>
            <person name="Havlak P."/>
            <person name="Kuo D.-H."/>
            <person name="Larsson T."/>
            <person name="Lv J."/>
            <person name="Arendt D."/>
            <person name="Savage R."/>
            <person name="Osoegawa K."/>
            <person name="de Jong P."/>
            <person name="Lindberg D.R."/>
            <person name="Seaver E.C."/>
            <person name="Weisblat D.A."/>
            <person name="Putnam N.H."/>
            <person name="Grigoriev I.V."/>
            <person name="Rokhsar D.S."/>
        </authorList>
    </citation>
    <scope>NUCLEOTIDE SEQUENCE</scope>
    <source>
        <strain evidence="5">I ESC-2004</strain>
    </source>
</reference>
<dbReference type="EMBL" id="AMQN01006107">
    <property type="status" value="NOT_ANNOTATED_CDS"/>
    <property type="molecule type" value="Genomic_DNA"/>
</dbReference>
<accession>R7UVF0</accession>
<dbReference type="EnsemblMetazoa" id="CapteT223952">
    <property type="protein sequence ID" value="CapteP223952"/>
    <property type="gene ID" value="CapteG223952"/>
</dbReference>